<feature type="region of interest" description="Disordered" evidence="1">
    <location>
        <begin position="1"/>
        <end position="25"/>
    </location>
</feature>
<evidence type="ECO:0000313" key="2">
    <source>
        <dbReference type="EMBL" id="GBP44515.1"/>
    </source>
</evidence>
<evidence type="ECO:0000313" key="3">
    <source>
        <dbReference type="Proteomes" id="UP000299102"/>
    </source>
</evidence>
<proteinExistence type="predicted"/>
<dbReference type="EMBL" id="BGZK01000454">
    <property type="protein sequence ID" value="GBP44515.1"/>
    <property type="molecule type" value="Genomic_DNA"/>
</dbReference>
<gene>
    <name evidence="2" type="ORF">EVAR_86737_1</name>
</gene>
<evidence type="ECO:0000256" key="1">
    <source>
        <dbReference type="SAM" id="MobiDB-lite"/>
    </source>
</evidence>
<name>A0A4C1W368_EUMVA</name>
<comment type="caution">
    <text evidence="2">The sequence shown here is derived from an EMBL/GenBank/DDBJ whole genome shotgun (WGS) entry which is preliminary data.</text>
</comment>
<protein>
    <submittedName>
        <fullName evidence="2">Uncharacterized protein</fullName>
    </submittedName>
</protein>
<dbReference type="AlphaFoldDB" id="A0A4C1W368"/>
<accession>A0A4C1W368</accession>
<sequence length="92" mass="10381">MVTKVATDEADVTATPNPKKTQKLPPLFIHDKGRWSEIRKQCVYKSIAISNGRNTVRGLKVQPSDIPDFRNLSALLATLKVAYHTYSLKDKR</sequence>
<reference evidence="2 3" key="1">
    <citation type="journal article" date="2019" name="Commun. Biol.">
        <title>The bagworm genome reveals a unique fibroin gene that provides high tensile strength.</title>
        <authorList>
            <person name="Kono N."/>
            <person name="Nakamura H."/>
            <person name="Ohtoshi R."/>
            <person name="Tomita M."/>
            <person name="Numata K."/>
            <person name="Arakawa K."/>
        </authorList>
    </citation>
    <scope>NUCLEOTIDE SEQUENCE [LARGE SCALE GENOMIC DNA]</scope>
</reference>
<organism evidence="2 3">
    <name type="scientific">Eumeta variegata</name>
    <name type="common">Bagworm moth</name>
    <name type="synonym">Eumeta japonica</name>
    <dbReference type="NCBI Taxonomy" id="151549"/>
    <lineage>
        <taxon>Eukaryota</taxon>
        <taxon>Metazoa</taxon>
        <taxon>Ecdysozoa</taxon>
        <taxon>Arthropoda</taxon>
        <taxon>Hexapoda</taxon>
        <taxon>Insecta</taxon>
        <taxon>Pterygota</taxon>
        <taxon>Neoptera</taxon>
        <taxon>Endopterygota</taxon>
        <taxon>Lepidoptera</taxon>
        <taxon>Glossata</taxon>
        <taxon>Ditrysia</taxon>
        <taxon>Tineoidea</taxon>
        <taxon>Psychidae</taxon>
        <taxon>Oiketicinae</taxon>
        <taxon>Eumeta</taxon>
    </lineage>
</organism>
<dbReference type="OrthoDB" id="8123886at2759"/>
<keyword evidence="3" id="KW-1185">Reference proteome</keyword>
<dbReference type="Proteomes" id="UP000299102">
    <property type="component" value="Unassembled WGS sequence"/>
</dbReference>